<dbReference type="PIRSF" id="PIRSF006648">
    <property type="entry name" value="DrrB"/>
    <property type="match status" value="1"/>
</dbReference>
<keyword evidence="5 9" id="KW-0812">Transmembrane</keyword>
<feature type="transmembrane region" description="Helical" evidence="9">
    <location>
        <begin position="130"/>
        <end position="153"/>
    </location>
</feature>
<evidence type="ECO:0000256" key="1">
    <source>
        <dbReference type="ARBA" id="ARBA00004651"/>
    </source>
</evidence>
<feature type="transmembrane region" description="Helical" evidence="9">
    <location>
        <begin position="54"/>
        <end position="73"/>
    </location>
</feature>
<reference evidence="11 12" key="1">
    <citation type="submission" date="2020-02" db="EMBL/GenBank/DDBJ databases">
        <authorList>
            <person name="Li X.-J."/>
            <person name="Feng X.-M."/>
        </authorList>
    </citation>
    <scope>NUCLEOTIDE SEQUENCE [LARGE SCALE GENOMIC DNA]</scope>
    <source>
        <strain evidence="11 12">CGMCC 4.7225</strain>
    </source>
</reference>
<dbReference type="PANTHER" id="PTHR30294:SF38">
    <property type="entry name" value="TRANSPORT PERMEASE PROTEIN"/>
    <property type="match status" value="1"/>
</dbReference>
<dbReference type="InterPro" id="IPR013525">
    <property type="entry name" value="ABC2_TM"/>
</dbReference>
<evidence type="ECO:0000313" key="11">
    <source>
        <dbReference type="EMBL" id="NED94574.1"/>
    </source>
</evidence>
<dbReference type="Proteomes" id="UP000469185">
    <property type="component" value="Unassembled WGS sequence"/>
</dbReference>
<keyword evidence="8" id="KW-0046">Antibiotic resistance</keyword>
<feature type="domain" description="ABC transmembrane type-2" evidence="10">
    <location>
        <begin position="15"/>
        <end position="240"/>
    </location>
</feature>
<keyword evidence="4 9" id="KW-1003">Cell membrane</keyword>
<dbReference type="GO" id="GO:0043190">
    <property type="term" value="C:ATP-binding cassette (ABC) transporter complex"/>
    <property type="evidence" value="ECO:0007669"/>
    <property type="project" value="InterPro"/>
</dbReference>
<feature type="transmembrane region" description="Helical" evidence="9">
    <location>
        <begin position="160"/>
        <end position="179"/>
    </location>
</feature>
<dbReference type="EMBL" id="JAAGOB010000002">
    <property type="protein sequence ID" value="NED94574.1"/>
    <property type="molecule type" value="Genomic_DNA"/>
</dbReference>
<dbReference type="GO" id="GO:0046677">
    <property type="term" value="P:response to antibiotic"/>
    <property type="evidence" value="ECO:0007669"/>
    <property type="project" value="UniProtKB-KW"/>
</dbReference>
<dbReference type="AlphaFoldDB" id="A0A6N9YHY3"/>
<dbReference type="PANTHER" id="PTHR30294">
    <property type="entry name" value="MEMBRANE COMPONENT OF ABC TRANSPORTER YHHJ-RELATED"/>
    <property type="match status" value="1"/>
</dbReference>
<dbReference type="GO" id="GO:0140359">
    <property type="term" value="F:ABC-type transporter activity"/>
    <property type="evidence" value="ECO:0007669"/>
    <property type="project" value="InterPro"/>
</dbReference>
<evidence type="ECO:0000256" key="3">
    <source>
        <dbReference type="ARBA" id="ARBA00022448"/>
    </source>
</evidence>
<comment type="caution">
    <text evidence="11">The sequence shown here is derived from an EMBL/GenBank/DDBJ whole genome shotgun (WGS) entry which is preliminary data.</text>
</comment>
<evidence type="ECO:0000256" key="8">
    <source>
        <dbReference type="ARBA" id="ARBA00023251"/>
    </source>
</evidence>
<comment type="subcellular location">
    <subcellularLocation>
        <location evidence="1 9">Cell membrane</location>
        <topology evidence="1 9">Multi-pass membrane protein</topology>
    </subcellularLocation>
</comment>
<comment type="similarity">
    <text evidence="2 9">Belongs to the ABC-2 integral membrane protein family.</text>
</comment>
<evidence type="ECO:0000259" key="10">
    <source>
        <dbReference type="PROSITE" id="PS51012"/>
    </source>
</evidence>
<evidence type="ECO:0000256" key="9">
    <source>
        <dbReference type="RuleBase" id="RU361157"/>
    </source>
</evidence>
<feature type="transmembrane region" description="Helical" evidence="9">
    <location>
        <begin position="94"/>
        <end position="118"/>
    </location>
</feature>
<evidence type="ECO:0000256" key="4">
    <source>
        <dbReference type="ARBA" id="ARBA00022475"/>
    </source>
</evidence>
<keyword evidence="7 9" id="KW-0472">Membrane</keyword>
<dbReference type="RefSeq" id="WP_163816464.1">
    <property type="nucleotide sequence ID" value="NZ_JAAGOB010000002.1"/>
</dbReference>
<sequence>MSLRITIATARRVLAQLMHDHRTVAMMLVVPCLLLTLLWWVYDGGPVWDRIGPALLAIFPFMIMFLVTSIATLRERSSGTLERLLSMPMGKLDLLVGYAVAFGAVAVVQALLAGGLALGPLGLDVAGPAWILLGIAVLDALLGVALGLFVSAFAASEFQVVQFMPALIIPQFLLCGLLVPRSELPDVLSAISDVLPLSYAVDAMREAQLSADPSVWAEITIVVGFALGLLALGATTLRRRTA</sequence>
<feature type="transmembrane region" description="Helical" evidence="9">
    <location>
        <begin position="215"/>
        <end position="237"/>
    </location>
</feature>
<keyword evidence="3 9" id="KW-0813">Transport</keyword>
<gene>
    <name evidence="11" type="ORF">G1H11_04535</name>
</gene>
<organism evidence="11 12">
    <name type="scientific">Phytoactinopolyspora alkaliphila</name>
    <dbReference type="NCBI Taxonomy" id="1783498"/>
    <lineage>
        <taxon>Bacteria</taxon>
        <taxon>Bacillati</taxon>
        <taxon>Actinomycetota</taxon>
        <taxon>Actinomycetes</taxon>
        <taxon>Jiangellales</taxon>
        <taxon>Jiangellaceae</taxon>
        <taxon>Phytoactinopolyspora</taxon>
    </lineage>
</organism>
<evidence type="ECO:0000313" key="12">
    <source>
        <dbReference type="Proteomes" id="UP000469185"/>
    </source>
</evidence>
<name>A0A6N9YHY3_9ACTN</name>
<feature type="transmembrane region" description="Helical" evidence="9">
    <location>
        <begin position="21"/>
        <end position="42"/>
    </location>
</feature>
<dbReference type="InterPro" id="IPR000412">
    <property type="entry name" value="ABC_2_transport"/>
</dbReference>
<proteinExistence type="inferred from homology"/>
<dbReference type="PROSITE" id="PS51012">
    <property type="entry name" value="ABC_TM2"/>
    <property type="match status" value="1"/>
</dbReference>
<protein>
    <recommendedName>
        <fullName evidence="9">Transport permease protein</fullName>
    </recommendedName>
</protein>
<evidence type="ECO:0000256" key="7">
    <source>
        <dbReference type="ARBA" id="ARBA00023136"/>
    </source>
</evidence>
<evidence type="ECO:0000256" key="2">
    <source>
        <dbReference type="ARBA" id="ARBA00007783"/>
    </source>
</evidence>
<dbReference type="InterPro" id="IPR051449">
    <property type="entry name" value="ABC-2_transporter_component"/>
</dbReference>
<evidence type="ECO:0000256" key="5">
    <source>
        <dbReference type="ARBA" id="ARBA00022692"/>
    </source>
</evidence>
<accession>A0A6N9YHY3</accession>
<keyword evidence="12" id="KW-1185">Reference proteome</keyword>
<evidence type="ECO:0000256" key="6">
    <source>
        <dbReference type="ARBA" id="ARBA00022989"/>
    </source>
</evidence>
<keyword evidence="6 9" id="KW-1133">Transmembrane helix</keyword>
<dbReference type="InterPro" id="IPR047817">
    <property type="entry name" value="ABC2_TM_bact-type"/>
</dbReference>
<dbReference type="Pfam" id="PF01061">
    <property type="entry name" value="ABC2_membrane"/>
    <property type="match status" value="1"/>
</dbReference>